<organism evidence="1 2">
    <name type="scientific">Methylomonas koyamae</name>
    <dbReference type="NCBI Taxonomy" id="702114"/>
    <lineage>
        <taxon>Bacteria</taxon>
        <taxon>Pseudomonadati</taxon>
        <taxon>Pseudomonadota</taxon>
        <taxon>Gammaproteobacteria</taxon>
        <taxon>Methylococcales</taxon>
        <taxon>Methylococcaceae</taxon>
        <taxon>Methylomonas</taxon>
    </lineage>
</organism>
<proteinExistence type="predicted"/>
<dbReference type="EMBL" id="LUUL01000055">
    <property type="protein sequence ID" value="OAI28551.1"/>
    <property type="molecule type" value="Genomic_DNA"/>
</dbReference>
<dbReference type="AlphaFoldDB" id="A0AA91DFY3"/>
<gene>
    <name evidence="1" type="ORF">A1356_06730</name>
</gene>
<protein>
    <submittedName>
        <fullName evidence="1">Uncharacterized protein</fullName>
    </submittedName>
</protein>
<accession>A0AA91DFY3</accession>
<evidence type="ECO:0000313" key="2">
    <source>
        <dbReference type="Proteomes" id="UP000077734"/>
    </source>
</evidence>
<dbReference type="Proteomes" id="UP000077734">
    <property type="component" value="Unassembled WGS sequence"/>
</dbReference>
<evidence type="ECO:0000313" key="1">
    <source>
        <dbReference type="EMBL" id="OAI28551.1"/>
    </source>
</evidence>
<name>A0AA91DFY3_9GAMM</name>
<sequence>MKLFFSSRTTMPDQSEELIKLGRTKPKLAGISSRNSTFHAGSVACELGHQKRRRLQLVALEQRLTIKTKHIK</sequence>
<reference evidence="1 2" key="1">
    <citation type="submission" date="2016-03" db="EMBL/GenBank/DDBJ databases">
        <authorList>
            <person name="Heylen K."/>
            <person name="De Vos P."/>
            <person name="Vekeman B."/>
        </authorList>
    </citation>
    <scope>NUCLEOTIDE SEQUENCE [LARGE SCALE GENOMIC DNA]</scope>
    <source>
        <strain evidence="1 2">R-49807</strain>
    </source>
</reference>
<comment type="caution">
    <text evidence="1">The sequence shown here is derived from an EMBL/GenBank/DDBJ whole genome shotgun (WGS) entry which is preliminary data.</text>
</comment>
<keyword evidence="2" id="KW-1185">Reference proteome</keyword>